<dbReference type="InterPro" id="IPR027575">
    <property type="entry name" value="LD_lanti_pre"/>
</dbReference>
<keyword evidence="2" id="KW-1185">Reference proteome</keyword>
<organism evidence="1 2">
    <name type="scientific">Nocardiopsis algeriensis</name>
    <dbReference type="NCBI Taxonomy" id="1478215"/>
    <lineage>
        <taxon>Bacteria</taxon>
        <taxon>Bacillati</taxon>
        <taxon>Actinomycetota</taxon>
        <taxon>Actinomycetes</taxon>
        <taxon>Streptosporangiales</taxon>
        <taxon>Nocardiopsidaceae</taxon>
        <taxon>Nocardiopsis</taxon>
    </lineage>
</organism>
<name>A0A841J1Q5_9ACTN</name>
<reference evidence="1 2" key="1">
    <citation type="submission" date="2020-08" db="EMBL/GenBank/DDBJ databases">
        <title>Genomic Encyclopedia of Type Strains, Phase III (KMG-III): the genomes of soil and plant-associated and newly described type strains.</title>
        <authorList>
            <person name="Whitman W."/>
        </authorList>
    </citation>
    <scope>NUCLEOTIDE SEQUENCE [LARGE SCALE GENOMIC DNA]</scope>
    <source>
        <strain evidence="1 2">CECT 8712</strain>
    </source>
</reference>
<dbReference type="Proteomes" id="UP000536604">
    <property type="component" value="Unassembled WGS sequence"/>
</dbReference>
<comment type="caution">
    <text evidence="1">The sequence shown here is derived from an EMBL/GenBank/DDBJ whole genome shotgun (WGS) entry which is preliminary data.</text>
</comment>
<evidence type="ECO:0000313" key="2">
    <source>
        <dbReference type="Proteomes" id="UP000536604"/>
    </source>
</evidence>
<proteinExistence type="predicted"/>
<gene>
    <name evidence="1" type="ORF">FHS13_004250</name>
</gene>
<dbReference type="AlphaFoldDB" id="A0A841J1Q5"/>
<protein>
    <submittedName>
        <fullName evidence="1">FxLD family lantipeptide</fullName>
    </submittedName>
</protein>
<dbReference type="NCBIfam" id="TIGR04363">
    <property type="entry name" value="LD_lanti_pre"/>
    <property type="match status" value="1"/>
</dbReference>
<dbReference type="RefSeq" id="WP_184293689.1">
    <property type="nucleotide sequence ID" value="NZ_JACHJO010000020.1"/>
</dbReference>
<accession>A0A841J1Q5</accession>
<dbReference type="EMBL" id="JACHJO010000020">
    <property type="protein sequence ID" value="MBB6122261.1"/>
    <property type="molecule type" value="Genomic_DNA"/>
</dbReference>
<sequence length="62" mass="6216">MQSSTIGATALAERPLDDFALDVRVVVATHPVGKLMCNTGDGCGNTCAGSASACNSYVGDPV</sequence>
<evidence type="ECO:0000313" key="1">
    <source>
        <dbReference type="EMBL" id="MBB6122261.1"/>
    </source>
</evidence>